<reference evidence="2" key="1">
    <citation type="journal article" date="2018" name="Int. J. Syst. Evol. Microbiol.">
        <title>Jatrophihabitans telluris sp. nov., isolated from sediment soil of lava forest wetlands and the emended description of the genus Jatrophihabitans.</title>
        <authorList>
            <person name="Lee K.C."/>
            <person name="Suh M.K."/>
            <person name="Eom M.K."/>
            <person name="Kim K.K."/>
            <person name="Kim J.S."/>
            <person name="Kim D.S."/>
            <person name="Ko S.H."/>
            <person name="Shin Y.K."/>
            <person name="Lee J.S."/>
        </authorList>
    </citation>
    <scope>NUCLEOTIDE SEQUENCE</scope>
    <source>
        <strain evidence="2">N237</strain>
    </source>
</reference>
<proteinExistence type="predicted"/>
<dbReference type="PRINTS" id="PR00419">
    <property type="entry name" value="ADXRDTASE"/>
</dbReference>
<dbReference type="Pfam" id="PF01593">
    <property type="entry name" value="Amino_oxidase"/>
    <property type="match status" value="1"/>
</dbReference>
<keyword evidence="3" id="KW-1185">Reference proteome</keyword>
<dbReference type="Gene3D" id="3.90.660.10">
    <property type="match status" value="1"/>
</dbReference>
<dbReference type="Pfam" id="PF13450">
    <property type="entry name" value="NAD_binding_8"/>
    <property type="match status" value="1"/>
</dbReference>
<dbReference type="PANTHER" id="PTHR16128:SF5">
    <property type="entry name" value="FAD_NAD(P)-BINDING OXIDOREDUCTASE FAMILY PROTEIN"/>
    <property type="match status" value="1"/>
</dbReference>
<dbReference type="InterPro" id="IPR036188">
    <property type="entry name" value="FAD/NAD-bd_sf"/>
</dbReference>
<dbReference type="SUPFAM" id="SSF51905">
    <property type="entry name" value="FAD/NAD(P)-binding domain"/>
    <property type="match status" value="1"/>
</dbReference>
<accession>A0ABY4R2I4</accession>
<dbReference type="EMBL" id="CP097332">
    <property type="protein sequence ID" value="UQX90023.1"/>
    <property type="molecule type" value="Genomic_DNA"/>
</dbReference>
<reference evidence="2" key="2">
    <citation type="submission" date="2022-05" db="EMBL/GenBank/DDBJ databases">
        <authorList>
            <person name="Kim J.-S."/>
            <person name="Lee K."/>
            <person name="Suh M."/>
            <person name="Eom M."/>
            <person name="Kim J.-S."/>
            <person name="Kim D.-S."/>
            <person name="Ko S.-H."/>
            <person name="Shin Y."/>
            <person name="Lee J.-S."/>
        </authorList>
    </citation>
    <scope>NUCLEOTIDE SEQUENCE</scope>
    <source>
        <strain evidence="2">N237</strain>
    </source>
</reference>
<sequence length="321" mass="33425">MTEVAVVGAGIAGAACARALVDAGVDVSVFERGHAPGGRLASPELHGRRVDLGAAYFTAADPAFATVVGGWQSSGIARQWTNTFAVASHGRELGSSSGPTRWSTPAGLRSVVRTVLGDIPVRLAAEVTEVIEAVDSDGGATVAGDRYRHVVLAMPDAQARRLLSGPSSNQLRDVPFDPVIAVASGWPAREWPFADGCFVNGDPVLSFVADDGARRGDGAAVLVAHTTASAARNWLADPDAAVEPVVAALLDLFGLRSAPVWTHAHRWTLAKPAGVHREPYGRLSKAVSACGDAWCETGSPRVESAWLSGTRLGEQLAAELR</sequence>
<name>A0ABY4R2I4_9ACTN</name>
<feature type="domain" description="Amine oxidase" evidence="1">
    <location>
        <begin position="106"/>
        <end position="311"/>
    </location>
</feature>
<dbReference type="InterPro" id="IPR002937">
    <property type="entry name" value="Amino_oxidase"/>
</dbReference>
<dbReference type="Proteomes" id="UP001056336">
    <property type="component" value="Chromosome"/>
</dbReference>
<evidence type="ECO:0000259" key="1">
    <source>
        <dbReference type="Pfam" id="PF01593"/>
    </source>
</evidence>
<dbReference type="PANTHER" id="PTHR16128">
    <property type="entry name" value="FAD/NAD(P)-BINDING OXIDOREDUCTASE FAMILY PROTEIN"/>
    <property type="match status" value="1"/>
</dbReference>
<dbReference type="RefSeq" id="WP_249773919.1">
    <property type="nucleotide sequence ID" value="NZ_CP097332.1"/>
</dbReference>
<dbReference type="Gene3D" id="3.50.50.60">
    <property type="entry name" value="FAD/NAD(P)-binding domain"/>
    <property type="match status" value="1"/>
</dbReference>
<evidence type="ECO:0000313" key="2">
    <source>
        <dbReference type="EMBL" id="UQX90023.1"/>
    </source>
</evidence>
<organism evidence="2 3">
    <name type="scientific">Jatrophihabitans telluris</name>
    <dbReference type="NCBI Taxonomy" id="2038343"/>
    <lineage>
        <taxon>Bacteria</taxon>
        <taxon>Bacillati</taxon>
        <taxon>Actinomycetota</taxon>
        <taxon>Actinomycetes</taxon>
        <taxon>Jatrophihabitantales</taxon>
        <taxon>Jatrophihabitantaceae</taxon>
        <taxon>Jatrophihabitans</taxon>
    </lineage>
</organism>
<evidence type="ECO:0000313" key="3">
    <source>
        <dbReference type="Proteomes" id="UP001056336"/>
    </source>
</evidence>
<protein>
    <submittedName>
        <fullName evidence="2">FAD-dependent oxidoreductase</fullName>
    </submittedName>
</protein>
<gene>
    <name evidence="2" type="ORF">M6D93_08475</name>
</gene>